<proteinExistence type="predicted"/>
<dbReference type="AlphaFoldDB" id="A0A2G2WB46"/>
<dbReference type="Proteomes" id="UP000224567">
    <property type="component" value="Unassembled WGS sequence"/>
</dbReference>
<reference evidence="2" key="2">
    <citation type="journal article" date="2017" name="J. Anim. Genet.">
        <title>Multiple reference genome sequences of hot pepper reveal the massive evolution of plant disease resistance genes by retroduplication.</title>
        <authorList>
            <person name="Kim S."/>
            <person name="Park J."/>
            <person name="Yeom S.-I."/>
            <person name="Kim Y.-M."/>
            <person name="Seo E."/>
            <person name="Kim K.-T."/>
            <person name="Kim M.-S."/>
            <person name="Lee J.M."/>
            <person name="Cheong K."/>
            <person name="Shin H.-S."/>
            <person name="Kim S.-B."/>
            <person name="Han K."/>
            <person name="Lee J."/>
            <person name="Park M."/>
            <person name="Lee H.-A."/>
            <person name="Lee H.-Y."/>
            <person name="Lee Y."/>
            <person name="Oh S."/>
            <person name="Lee J.H."/>
            <person name="Choi E."/>
            <person name="Choi E."/>
            <person name="Lee S.E."/>
            <person name="Jeon J."/>
            <person name="Kim H."/>
            <person name="Choi G."/>
            <person name="Song H."/>
            <person name="Lee J."/>
            <person name="Lee S.-C."/>
            <person name="Kwon J.-K."/>
            <person name="Lee H.-Y."/>
            <person name="Koo N."/>
            <person name="Hong Y."/>
            <person name="Kim R.W."/>
            <person name="Kang W.-H."/>
            <person name="Huh J.H."/>
            <person name="Kang B.-C."/>
            <person name="Yang T.-J."/>
            <person name="Lee Y.-H."/>
            <person name="Bennetzen J.L."/>
            <person name="Choi D."/>
        </authorList>
    </citation>
    <scope>NUCLEOTIDE SEQUENCE [LARGE SCALE GENOMIC DNA]</scope>
    <source>
        <strain evidence="2">cv. PBC81</strain>
    </source>
</reference>
<evidence type="ECO:0000313" key="2">
    <source>
        <dbReference type="Proteomes" id="UP000224567"/>
    </source>
</evidence>
<organism evidence="1 2">
    <name type="scientific">Capsicum baccatum</name>
    <name type="common">Peruvian pepper</name>
    <dbReference type="NCBI Taxonomy" id="33114"/>
    <lineage>
        <taxon>Eukaryota</taxon>
        <taxon>Viridiplantae</taxon>
        <taxon>Streptophyta</taxon>
        <taxon>Embryophyta</taxon>
        <taxon>Tracheophyta</taxon>
        <taxon>Spermatophyta</taxon>
        <taxon>Magnoliopsida</taxon>
        <taxon>eudicotyledons</taxon>
        <taxon>Gunneridae</taxon>
        <taxon>Pentapetalae</taxon>
        <taxon>asterids</taxon>
        <taxon>lamiids</taxon>
        <taxon>Solanales</taxon>
        <taxon>Solanaceae</taxon>
        <taxon>Solanoideae</taxon>
        <taxon>Capsiceae</taxon>
        <taxon>Capsicum</taxon>
    </lineage>
</organism>
<keyword evidence="2" id="KW-1185">Reference proteome</keyword>
<comment type="caution">
    <text evidence="1">The sequence shown here is derived from an EMBL/GenBank/DDBJ whole genome shotgun (WGS) entry which is preliminary data.</text>
</comment>
<sequence>MSSHVSFIVSNNSVVNNSINDQSPLDGISFFTESQLVALEPTFRVLESSKASITTPIMFDKSPIGVYNQSDTSSQRCPLYFKIKYPFEEYIGFETLNLLIQQFTDWCYPDSKSREKVNYLVLSIIDSDMVYYYEIMPDESRMMEQSVKIRKFQGLQKMESSMKRKRSILEEEKEKVFIQCMPHTRSSGQPLLPINPEPQRIGRMEAQHEIERMAAQQEQARLAALASTQVHQQNIDNPRRAINPDDEDLGDDELLNPRHAAEIATPANRRDRQARFRPERRAMQPAFDDDDDLDGARATGAIIPPPLAPGAKFNITSTMIQLLQLKGLFGGLAGDDLNMYIINFISTCKSFDNPGVG</sequence>
<reference evidence="1 2" key="1">
    <citation type="journal article" date="2017" name="Genome Biol.">
        <title>New reference genome sequences of hot pepper reveal the massive evolution of plant disease-resistance genes by retroduplication.</title>
        <authorList>
            <person name="Kim S."/>
            <person name="Park J."/>
            <person name="Yeom S.I."/>
            <person name="Kim Y.M."/>
            <person name="Seo E."/>
            <person name="Kim K.T."/>
            <person name="Kim M.S."/>
            <person name="Lee J.M."/>
            <person name="Cheong K."/>
            <person name="Shin H.S."/>
            <person name="Kim S.B."/>
            <person name="Han K."/>
            <person name="Lee J."/>
            <person name="Park M."/>
            <person name="Lee H.A."/>
            <person name="Lee H.Y."/>
            <person name="Lee Y."/>
            <person name="Oh S."/>
            <person name="Lee J.H."/>
            <person name="Choi E."/>
            <person name="Choi E."/>
            <person name="Lee S.E."/>
            <person name="Jeon J."/>
            <person name="Kim H."/>
            <person name="Choi G."/>
            <person name="Song H."/>
            <person name="Lee J."/>
            <person name="Lee S.C."/>
            <person name="Kwon J.K."/>
            <person name="Lee H.Y."/>
            <person name="Koo N."/>
            <person name="Hong Y."/>
            <person name="Kim R.W."/>
            <person name="Kang W.H."/>
            <person name="Huh J.H."/>
            <person name="Kang B.C."/>
            <person name="Yang T.J."/>
            <person name="Lee Y.H."/>
            <person name="Bennetzen J.L."/>
            <person name="Choi D."/>
        </authorList>
    </citation>
    <scope>NUCLEOTIDE SEQUENCE [LARGE SCALE GENOMIC DNA]</scope>
    <source>
        <strain evidence="2">cv. PBC81</strain>
    </source>
</reference>
<name>A0A2G2WB46_CAPBA</name>
<protein>
    <submittedName>
        <fullName evidence="1">Uncharacterized protein</fullName>
    </submittedName>
</protein>
<gene>
    <name evidence="1" type="ORF">CQW23_16447</name>
</gene>
<evidence type="ECO:0000313" key="1">
    <source>
        <dbReference type="EMBL" id="PHT42422.1"/>
    </source>
</evidence>
<dbReference type="EMBL" id="MLFT02000007">
    <property type="protein sequence ID" value="PHT42422.1"/>
    <property type="molecule type" value="Genomic_DNA"/>
</dbReference>
<dbReference type="OrthoDB" id="1674633at2759"/>
<accession>A0A2G2WB46</accession>